<dbReference type="Pfam" id="PF01796">
    <property type="entry name" value="OB_ChsH2_C"/>
    <property type="match status" value="1"/>
</dbReference>
<protein>
    <recommendedName>
        <fullName evidence="1">ChsH2 C-terminal OB-fold domain-containing protein</fullName>
    </recommendedName>
</protein>
<dbReference type="HOGENOM" id="CLU_144707_1_0_5"/>
<keyword evidence="2" id="KW-0614">Plasmid</keyword>
<dbReference type="eggNOG" id="COG1545">
    <property type="taxonomic scope" value="Bacteria"/>
</dbReference>
<dbReference type="AlphaFoldDB" id="A4XEQ4"/>
<geneLocation type="plasmid" evidence="2 3">
    <name>pNL2</name>
</geneLocation>
<feature type="domain" description="ChsH2 C-terminal OB-fold" evidence="1">
    <location>
        <begin position="41"/>
        <end position="107"/>
    </location>
</feature>
<dbReference type="SMR" id="A4XEQ4"/>
<keyword evidence="3" id="KW-1185">Reference proteome</keyword>
<reference evidence="2 3" key="1">
    <citation type="submission" date="2007-04" db="EMBL/GenBank/DDBJ databases">
        <title>Complete sequence of plasmid pNL2 of Novosphingobium aromaticivorans DSM 12444.</title>
        <authorList>
            <consortium name="US DOE Joint Genome Institute"/>
            <person name="Copeland A."/>
            <person name="Lucas S."/>
            <person name="Lapidus A."/>
            <person name="Barry K."/>
            <person name="Detter J.C."/>
            <person name="Glavina del Rio T."/>
            <person name="Hammon N."/>
            <person name="Israni S."/>
            <person name="Dalin E."/>
            <person name="Tice H."/>
            <person name="Pitluck S."/>
            <person name="Chertkov O."/>
            <person name="Han C."/>
            <person name="Thomson S."/>
            <person name="Schmutz J."/>
            <person name="Larimer F."/>
            <person name="Land M."/>
            <person name="Kyrpides N."/>
            <person name="Ivanova N."/>
            <person name="Fredrickson J."/>
            <person name="Romine M.F."/>
            <person name="Richardson P."/>
        </authorList>
    </citation>
    <scope>NUCLEOTIDE SEQUENCE [LARGE SCALE GENOMIC DNA]</scope>
    <source>
        <strain evidence="3">ATCC 700278 / DSM 12444 / CCUG 56034 / CIP 105152 / NBRC 16084 / F199</strain>
        <plasmid evidence="2 3">pNL2</plasmid>
    </source>
</reference>
<evidence type="ECO:0000313" key="3">
    <source>
        <dbReference type="Proteomes" id="UP000009134"/>
    </source>
</evidence>
<dbReference type="Proteomes" id="UP000009134">
    <property type="component" value="Plasmid pNL2"/>
</dbReference>
<accession>A4XEQ4</accession>
<dbReference type="InterPro" id="IPR012340">
    <property type="entry name" value="NA-bd_OB-fold"/>
</dbReference>
<dbReference type="EMBL" id="CP000677">
    <property type="protein sequence ID" value="ABP64415.1"/>
    <property type="molecule type" value="Genomic_DNA"/>
</dbReference>
<name>A4XEQ4_NOVAD</name>
<organism evidence="2 3">
    <name type="scientific">Novosphingobium aromaticivorans (strain ATCC 700278 / DSM 12444 / CCUG 56034 / CIP 105152 / NBRC 16084 / F199)</name>
    <dbReference type="NCBI Taxonomy" id="279238"/>
    <lineage>
        <taxon>Bacteria</taxon>
        <taxon>Pseudomonadati</taxon>
        <taxon>Pseudomonadota</taxon>
        <taxon>Alphaproteobacteria</taxon>
        <taxon>Sphingomonadales</taxon>
        <taxon>Sphingomonadaceae</taxon>
        <taxon>Novosphingobium</taxon>
    </lineage>
</organism>
<dbReference type="SUPFAM" id="SSF50249">
    <property type="entry name" value="Nucleic acid-binding proteins"/>
    <property type="match status" value="1"/>
</dbReference>
<dbReference type="RefSeq" id="WP_011906802.1">
    <property type="nucleotide sequence ID" value="NC_009427.1"/>
</dbReference>
<dbReference type="InterPro" id="IPR002878">
    <property type="entry name" value="ChsH2_C"/>
</dbReference>
<sequence length="132" mass="14493">MRVIAEGLFTDGNPPHLIGGRERESGRVVFPCPPGDRYEPVALSRTGTLWSYTIQRYRPKSPPYAGPEAFRPWPVGYVELPGEVIVEARLANVAFEDIRIGMPLELTLVPLDPDAAEPVMIHAFQPIEGAGA</sequence>
<dbReference type="KEGG" id="nar:Saro_3555"/>
<proteinExistence type="predicted"/>
<evidence type="ECO:0000259" key="1">
    <source>
        <dbReference type="Pfam" id="PF01796"/>
    </source>
</evidence>
<gene>
    <name evidence="2" type="ordered locus">Saro_3555</name>
</gene>
<evidence type="ECO:0000313" key="2">
    <source>
        <dbReference type="EMBL" id="ABP64415.1"/>
    </source>
</evidence>